<reference evidence="3 4" key="1">
    <citation type="journal article" date="2024" name="Plant J.">
        <title>Genome sequences and population genomics reveal climatic adaptation and genomic divergence between two closely related sweetgum species.</title>
        <authorList>
            <person name="Xu W.Q."/>
            <person name="Ren C.Q."/>
            <person name="Zhang X.Y."/>
            <person name="Comes H.P."/>
            <person name="Liu X.H."/>
            <person name="Li Y.G."/>
            <person name="Kettle C.J."/>
            <person name="Jalonen R."/>
            <person name="Gaisberger H."/>
            <person name="Ma Y.Z."/>
            <person name="Qiu Y.X."/>
        </authorList>
    </citation>
    <scope>NUCLEOTIDE SEQUENCE [LARGE SCALE GENOMIC DNA]</scope>
    <source>
        <strain evidence="3">Hangzhou</strain>
    </source>
</reference>
<dbReference type="AlphaFoldDB" id="A0AAP0S337"/>
<evidence type="ECO:0000256" key="1">
    <source>
        <dbReference type="SAM" id="Coils"/>
    </source>
</evidence>
<protein>
    <submittedName>
        <fullName evidence="3">Uncharacterized protein</fullName>
    </submittedName>
</protein>
<comment type="caution">
    <text evidence="3">The sequence shown here is derived from an EMBL/GenBank/DDBJ whole genome shotgun (WGS) entry which is preliminary data.</text>
</comment>
<evidence type="ECO:0000313" key="3">
    <source>
        <dbReference type="EMBL" id="KAK9289890.1"/>
    </source>
</evidence>
<dbReference type="EMBL" id="JBBPBK010000002">
    <property type="protein sequence ID" value="KAK9289890.1"/>
    <property type="molecule type" value="Genomic_DNA"/>
</dbReference>
<feature type="region of interest" description="Disordered" evidence="2">
    <location>
        <begin position="1"/>
        <end position="107"/>
    </location>
</feature>
<proteinExistence type="predicted"/>
<gene>
    <name evidence="3" type="ORF">L1049_008051</name>
</gene>
<keyword evidence="4" id="KW-1185">Reference proteome</keyword>
<organism evidence="3 4">
    <name type="scientific">Liquidambar formosana</name>
    <name type="common">Formosan gum</name>
    <dbReference type="NCBI Taxonomy" id="63359"/>
    <lineage>
        <taxon>Eukaryota</taxon>
        <taxon>Viridiplantae</taxon>
        <taxon>Streptophyta</taxon>
        <taxon>Embryophyta</taxon>
        <taxon>Tracheophyta</taxon>
        <taxon>Spermatophyta</taxon>
        <taxon>Magnoliopsida</taxon>
        <taxon>eudicotyledons</taxon>
        <taxon>Gunneridae</taxon>
        <taxon>Pentapetalae</taxon>
        <taxon>Saxifragales</taxon>
        <taxon>Altingiaceae</taxon>
        <taxon>Liquidambar</taxon>
    </lineage>
</organism>
<keyword evidence="1" id="KW-0175">Coiled coil</keyword>
<evidence type="ECO:0000313" key="4">
    <source>
        <dbReference type="Proteomes" id="UP001415857"/>
    </source>
</evidence>
<feature type="compositionally biased region" description="Basic and acidic residues" evidence="2">
    <location>
        <begin position="73"/>
        <end position="86"/>
    </location>
</feature>
<feature type="coiled-coil region" evidence="1">
    <location>
        <begin position="136"/>
        <end position="163"/>
    </location>
</feature>
<feature type="compositionally biased region" description="Basic and acidic residues" evidence="2">
    <location>
        <begin position="15"/>
        <end position="34"/>
    </location>
</feature>
<sequence length="217" mass="24595">MHTREADSATNIPESRVKDSGQHDTLGKRKRDPESVTINNPLSPRGSKPHSPHPEFMTVYNPLSPGGSKPHSPHPEEEPVSKKPKTEANVTTPPPHDEILYSPKDDASHDENLDVITHISFVRRPSEEYFDSLKIQKKLIRRLKELSEKERRYEDDLEMAELVYLLKLLISPSNPKLETFGKDAGKGAMLLLEGERLMTAGRDLLRSVIADMYVNFH</sequence>
<dbReference type="Proteomes" id="UP001415857">
    <property type="component" value="Unassembled WGS sequence"/>
</dbReference>
<accession>A0AAP0S337</accession>
<evidence type="ECO:0000256" key="2">
    <source>
        <dbReference type="SAM" id="MobiDB-lite"/>
    </source>
</evidence>
<feature type="compositionally biased region" description="Basic and acidic residues" evidence="2">
    <location>
        <begin position="95"/>
        <end position="107"/>
    </location>
</feature>
<name>A0AAP0S337_LIQFO</name>